<evidence type="ECO:0000256" key="5">
    <source>
        <dbReference type="ARBA" id="ARBA00034545"/>
    </source>
</evidence>
<protein>
    <recommendedName>
        <fullName evidence="5">Arsenite methyltransferase</fullName>
        <ecNumber evidence="4">2.1.1.137</ecNumber>
    </recommendedName>
</protein>
<dbReference type="Pfam" id="PF13847">
    <property type="entry name" value="Methyltransf_31"/>
    <property type="match status" value="1"/>
</dbReference>
<evidence type="ECO:0000256" key="1">
    <source>
        <dbReference type="ARBA" id="ARBA00022679"/>
    </source>
</evidence>
<evidence type="ECO:0000313" key="11">
    <source>
        <dbReference type="Proteomes" id="UP000255124"/>
    </source>
</evidence>
<dbReference type="CDD" id="cd02440">
    <property type="entry name" value="AdoMet_MTases"/>
    <property type="match status" value="1"/>
</dbReference>
<dbReference type="EMBL" id="UFTA01000002">
    <property type="protein sequence ID" value="SUU92094.1"/>
    <property type="molecule type" value="Genomic_DNA"/>
</dbReference>
<dbReference type="InterPro" id="IPR025714">
    <property type="entry name" value="Methyltranfer_dom"/>
</dbReference>
<evidence type="ECO:0000256" key="4">
    <source>
        <dbReference type="ARBA" id="ARBA00034521"/>
    </source>
</evidence>
<name>A0A380WUX4_9FIRM</name>
<comment type="catalytic activity">
    <reaction evidence="7">
        <text>arsenic triglutathione + 2 [thioredoxin]-dithiol + 2 S-adenosyl-L-methionine + H2O = dimethylarsinous acid + 2 [thioredoxin]-disulfide + 3 glutathione + 2 S-adenosyl-L-homocysteine + 2 H(+)</text>
        <dbReference type="Rhea" id="RHEA:69464"/>
        <dbReference type="Rhea" id="RHEA-COMP:10698"/>
        <dbReference type="Rhea" id="RHEA-COMP:10700"/>
        <dbReference type="ChEBI" id="CHEBI:15377"/>
        <dbReference type="ChEBI" id="CHEBI:15378"/>
        <dbReference type="ChEBI" id="CHEBI:23808"/>
        <dbReference type="ChEBI" id="CHEBI:29950"/>
        <dbReference type="ChEBI" id="CHEBI:50058"/>
        <dbReference type="ChEBI" id="CHEBI:57856"/>
        <dbReference type="ChEBI" id="CHEBI:57925"/>
        <dbReference type="ChEBI" id="CHEBI:59789"/>
        <dbReference type="ChEBI" id="CHEBI:183640"/>
        <dbReference type="EC" id="2.1.1.137"/>
    </reaction>
</comment>
<keyword evidence="1 10" id="KW-0808">Transferase</keyword>
<gene>
    <name evidence="10" type="primary">ubiE</name>
    <name evidence="10" type="ORF">NCTC9810_00415</name>
</gene>
<comment type="catalytic activity">
    <reaction evidence="6">
        <text>arsenic triglutathione + [thioredoxin]-dithiol + S-adenosyl-L-methionine + 2 H2O = methylarsonous acid + [thioredoxin]-disulfide + 3 glutathione + S-adenosyl-L-homocysteine + H(+)</text>
        <dbReference type="Rhea" id="RHEA:69460"/>
        <dbReference type="Rhea" id="RHEA-COMP:10698"/>
        <dbReference type="Rhea" id="RHEA-COMP:10700"/>
        <dbReference type="ChEBI" id="CHEBI:15377"/>
        <dbReference type="ChEBI" id="CHEBI:15378"/>
        <dbReference type="ChEBI" id="CHEBI:17826"/>
        <dbReference type="ChEBI" id="CHEBI:29950"/>
        <dbReference type="ChEBI" id="CHEBI:50058"/>
        <dbReference type="ChEBI" id="CHEBI:57856"/>
        <dbReference type="ChEBI" id="CHEBI:57925"/>
        <dbReference type="ChEBI" id="CHEBI:59789"/>
        <dbReference type="ChEBI" id="CHEBI:183640"/>
        <dbReference type="EC" id="2.1.1.137"/>
    </reaction>
</comment>
<evidence type="ECO:0000256" key="6">
    <source>
        <dbReference type="ARBA" id="ARBA00047941"/>
    </source>
</evidence>
<organism evidence="10 11">
    <name type="scientific">Anaerococcus octavius</name>
    <dbReference type="NCBI Taxonomy" id="54007"/>
    <lineage>
        <taxon>Bacteria</taxon>
        <taxon>Bacillati</taxon>
        <taxon>Bacillota</taxon>
        <taxon>Tissierellia</taxon>
        <taxon>Tissierellales</taxon>
        <taxon>Peptoniphilaceae</taxon>
        <taxon>Anaerococcus</taxon>
    </lineage>
</organism>
<evidence type="ECO:0000256" key="7">
    <source>
        <dbReference type="ARBA" id="ARBA00047943"/>
    </source>
</evidence>
<dbReference type="AlphaFoldDB" id="A0A380WUX4"/>
<reference evidence="10 11" key="1">
    <citation type="submission" date="2018-06" db="EMBL/GenBank/DDBJ databases">
        <authorList>
            <consortium name="Pathogen Informatics"/>
            <person name="Doyle S."/>
        </authorList>
    </citation>
    <scope>NUCLEOTIDE SEQUENCE [LARGE SCALE GENOMIC DNA]</scope>
    <source>
        <strain evidence="10 11">NCTC9810</strain>
    </source>
</reference>
<dbReference type="GO" id="GO:0032259">
    <property type="term" value="P:methylation"/>
    <property type="evidence" value="ECO:0007669"/>
    <property type="project" value="UniProtKB-KW"/>
</dbReference>
<dbReference type="SUPFAM" id="SSF53335">
    <property type="entry name" value="S-adenosyl-L-methionine-dependent methyltransferases"/>
    <property type="match status" value="1"/>
</dbReference>
<evidence type="ECO:0000256" key="8">
    <source>
        <dbReference type="ARBA" id="ARBA00048428"/>
    </source>
</evidence>
<evidence type="ECO:0000256" key="2">
    <source>
        <dbReference type="ARBA" id="ARBA00022691"/>
    </source>
</evidence>
<dbReference type="PANTHER" id="PTHR43675:SF8">
    <property type="entry name" value="ARSENITE METHYLTRANSFERASE"/>
    <property type="match status" value="1"/>
</dbReference>
<dbReference type="GO" id="GO:0030791">
    <property type="term" value="F:arsenite methyltransferase activity"/>
    <property type="evidence" value="ECO:0007669"/>
    <property type="project" value="UniProtKB-EC"/>
</dbReference>
<dbReference type="RefSeq" id="WP_245943483.1">
    <property type="nucleotide sequence ID" value="NZ_UFTA01000002.1"/>
</dbReference>
<evidence type="ECO:0000259" key="9">
    <source>
        <dbReference type="Pfam" id="PF13847"/>
    </source>
</evidence>
<feature type="domain" description="Methyltransferase" evidence="9">
    <location>
        <begin position="32"/>
        <end position="184"/>
    </location>
</feature>
<dbReference type="EC" id="2.1.1.137" evidence="4"/>
<dbReference type="Gene3D" id="3.40.5.100">
    <property type="match status" value="1"/>
</dbReference>
<dbReference type="InterPro" id="IPR029063">
    <property type="entry name" value="SAM-dependent_MTases_sf"/>
</dbReference>
<keyword evidence="10" id="KW-0830">Ubiquinone</keyword>
<proteinExistence type="inferred from homology"/>
<evidence type="ECO:0000256" key="3">
    <source>
        <dbReference type="ARBA" id="ARBA00034487"/>
    </source>
</evidence>
<dbReference type="Gene3D" id="3.40.50.150">
    <property type="entry name" value="Vaccinia Virus protein VP39"/>
    <property type="match status" value="1"/>
</dbReference>
<evidence type="ECO:0000313" key="10">
    <source>
        <dbReference type="EMBL" id="SUU92094.1"/>
    </source>
</evidence>
<comment type="similarity">
    <text evidence="3">Belongs to the methyltransferase superfamily. Arsenite methyltransferase family.</text>
</comment>
<sequence>MLNYIKEITKEIPDEIISRFYGCGSPIPRTIEGMTILDLGCGTGLDCYILSKLVGENGKIIGVYMTGSQLEIANKYKEDMAKIFGYKKSNVEFKKGYIEDLESLGIEDETIDVVISNCVINLSPFKEEVFKEIFRVLKRGGELYFSDIFADRRVPESISNDEILRGECLAGAMYREDFRRLMAKIGWLDFRYMSSKESSIDNEELENFLGNINFYSETISAFKIPDLIEDICEDYGQFVKYNGGITNNEFYFDLDDHHRFFLNKAEAVCGNTAAMLEETRYKKYFDIIGDRNNHFGPFAGCSNFHNSSSDDGQASANSCCC</sequence>
<keyword evidence="2" id="KW-0949">S-adenosyl-L-methionine</keyword>
<accession>A0A380WUX4</accession>
<dbReference type="InterPro" id="IPR026669">
    <property type="entry name" value="Arsenite_MeTrfase-like"/>
</dbReference>
<keyword evidence="10" id="KW-0489">Methyltransferase</keyword>
<comment type="catalytic activity">
    <reaction evidence="8">
        <text>arsenic triglutathione + 3 [thioredoxin]-dithiol + 3 S-adenosyl-L-methionine = trimethylarsine + 3 [thioredoxin]-disulfide + 3 glutathione + 3 S-adenosyl-L-homocysteine + 3 H(+)</text>
        <dbReference type="Rhea" id="RHEA:69432"/>
        <dbReference type="Rhea" id="RHEA-COMP:10698"/>
        <dbReference type="Rhea" id="RHEA-COMP:10700"/>
        <dbReference type="ChEBI" id="CHEBI:15378"/>
        <dbReference type="ChEBI" id="CHEBI:27130"/>
        <dbReference type="ChEBI" id="CHEBI:29950"/>
        <dbReference type="ChEBI" id="CHEBI:50058"/>
        <dbReference type="ChEBI" id="CHEBI:57856"/>
        <dbReference type="ChEBI" id="CHEBI:57925"/>
        <dbReference type="ChEBI" id="CHEBI:59789"/>
        <dbReference type="ChEBI" id="CHEBI:183640"/>
        <dbReference type="EC" id="2.1.1.137"/>
    </reaction>
</comment>
<dbReference type="PANTHER" id="PTHR43675">
    <property type="entry name" value="ARSENITE METHYLTRANSFERASE"/>
    <property type="match status" value="1"/>
</dbReference>
<dbReference type="Proteomes" id="UP000255124">
    <property type="component" value="Unassembled WGS sequence"/>
</dbReference>